<name>A0A9J5W9P4_SOLCO</name>
<feature type="coiled-coil region" evidence="1">
    <location>
        <begin position="75"/>
        <end position="102"/>
    </location>
</feature>
<organism evidence="2 3">
    <name type="scientific">Solanum commersonii</name>
    <name type="common">Commerson's wild potato</name>
    <name type="synonym">Commerson's nightshade</name>
    <dbReference type="NCBI Taxonomy" id="4109"/>
    <lineage>
        <taxon>Eukaryota</taxon>
        <taxon>Viridiplantae</taxon>
        <taxon>Streptophyta</taxon>
        <taxon>Embryophyta</taxon>
        <taxon>Tracheophyta</taxon>
        <taxon>Spermatophyta</taxon>
        <taxon>Magnoliopsida</taxon>
        <taxon>eudicotyledons</taxon>
        <taxon>Gunneridae</taxon>
        <taxon>Pentapetalae</taxon>
        <taxon>asterids</taxon>
        <taxon>lamiids</taxon>
        <taxon>Solanales</taxon>
        <taxon>Solanaceae</taxon>
        <taxon>Solanoideae</taxon>
        <taxon>Solaneae</taxon>
        <taxon>Solanum</taxon>
    </lineage>
</organism>
<accession>A0A9J5W9P4</accession>
<dbReference type="AlphaFoldDB" id="A0A9J5W9P4"/>
<dbReference type="Proteomes" id="UP000824120">
    <property type="component" value="Chromosome 12"/>
</dbReference>
<dbReference type="EMBL" id="JACXVP010000012">
    <property type="protein sequence ID" value="KAG5571972.1"/>
    <property type="molecule type" value="Genomic_DNA"/>
</dbReference>
<evidence type="ECO:0000256" key="1">
    <source>
        <dbReference type="SAM" id="Coils"/>
    </source>
</evidence>
<reference evidence="2 3" key="1">
    <citation type="submission" date="2020-09" db="EMBL/GenBank/DDBJ databases">
        <title>De no assembly of potato wild relative species, Solanum commersonii.</title>
        <authorList>
            <person name="Cho K."/>
        </authorList>
    </citation>
    <scope>NUCLEOTIDE SEQUENCE [LARGE SCALE GENOMIC DNA]</scope>
    <source>
        <strain evidence="2">LZ3.2</strain>
        <tissue evidence="2">Leaf</tissue>
    </source>
</reference>
<evidence type="ECO:0000313" key="3">
    <source>
        <dbReference type="Proteomes" id="UP000824120"/>
    </source>
</evidence>
<gene>
    <name evidence="2" type="ORF">H5410_061738</name>
</gene>
<comment type="caution">
    <text evidence="2">The sequence shown here is derived from an EMBL/GenBank/DDBJ whole genome shotgun (WGS) entry which is preliminary data.</text>
</comment>
<evidence type="ECO:0000313" key="2">
    <source>
        <dbReference type="EMBL" id="KAG5571972.1"/>
    </source>
</evidence>
<keyword evidence="3" id="KW-1185">Reference proteome</keyword>
<proteinExistence type="predicted"/>
<keyword evidence="1" id="KW-0175">Coiled coil</keyword>
<sequence>MSQNSVNIVEVHFNCDDYYRLKILRTPLNSSYKFKNNGCAYFRWISPSPENVDFQSSKLVSCLMNRIFKAGKKLNNRLKGKLKEFEAKKDYLKLKLNENEEKMMEVN</sequence>
<protein>
    <submittedName>
        <fullName evidence="2">Uncharacterized protein</fullName>
    </submittedName>
</protein>